<dbReference type="PANTHER" id="PTHR22993">
    <property type="entry name" value="FORMAMIDOPYRIMIDINE-DNA GLYCOSYLASE"/>
    <property type="match status" value="1"/>
</dbReference>
<feature type="binding site" evidence="15">
    <location>
        <position position="110"/>
    </location>
    <ligand>
        <name>DNA</name>
        <dbReference type="ChEBI" id="CHEBI:16991"/>
    </ligand>
</feature>
<dbReference type="PROSITE" id="PS01242">
    <property type="entry name" value="ZF_FPG_1"/>
    <property type="match status" value="1"/>
</dbReference>
<gene>
    <name evidence="15" type="primary">mutM</name>
    <name evidence="15" type="synonym">fpg</name>
    <name evidence="18" type="ORF">Thimo_3629</name>
</gene>
<dbReference type="Pfam" id="PF06831">
    <property type="entry name" value="H2TH"/>
    <property type="match status" value="1"/>
</dbReference>
<dbReference type="EC" id="4.2.99.18" evidence="15"/>
<dbReference type="GO" id="GO:0008270">
    <property type="term" value="F:zinc ion binding"/>
    <property type="evidence" value="ECO:0007669"/>
    <property type="project" value="UniProtKB-UniRule"/>
</dbReference>
<protein>
    <recommendedName>
        <fullName evidence="15">Formamidopyrimidine-DNA glycosylase</fullName>
        <shortName evidence="15">Fapy-DNA glycosylase</shortName>
        <ecNumber evidence="15">3.2.2.23</ecNumber>
    </recommendedName>
    <alternativeName>
        <fullName evidence="15">DNA-(apurinic or apyrimidinic site) lyase MutM</fullName>
        <shortName evidence="15">AP lyase MutM</shortName>
        <ecNumber evidence="15">4.2.99.18</ecNumber>
    </alternativeName>
</protein>
<dbReference type="SUPFAM" id="SSF81624">
    <property type="entry name" value="N-terminal domain of MutM-like DNA repair proteins"/>
    <property type="match status" value="1"/>
</dbReference>
<keyword evidence="7 15" id="KW-0378">Hydrolase</keyword>
<evidence type="ECO:0000256" key="14">
    <source>
        <dbReference type="ARBA" id="ARBA00044632"/>
    </source>
</evidence>
<organism evidence="18 19">
    <name type="scientific">Thioflavicoccus mobilis 8321</name>
    <dbReference type="NCBI Taxonomy" id="765912"/>
    <lineage>
        <taxon>Bacteria</taxon>
        <taxon>Pseudomonadati</taxon>
        <taxon>Pseudomonadota</taxon>
        <taxon>Gammaproteobacteria</taxon>
        <taxon>Chromatiales</taxon>
        <taxon>Chromatiaceae</taxon>
        <taxon>Thioflavicoccus</taxon>
    </lineage>
</organism>
<evidence type="ECO:0000256" key="1">
    <source>
        <dbReference type="ARBA" id="ARBA00001668"/>
    </source>
</evidence>
<dbReference type="PROSITE" id="PS51068">
    <property type="entry name" value="FPG_CAT"/>
    <property type="match status" value="1"/>
</dbReference>
<dbReference type="InterPro" id="IPR010979">
    <property type="entry name" value="Ribosomal_uS13-like_H2TH"/>
</dbReference>
<keyword evidence="4 15" id="KW-0479">Metal-binding</keyword>
<dbReference type="HAMAP" id="MF_00103">
    <property type="entry name" value="Fapy_DNA_glycosyl"/>
    <property type="match status" value="1"/>
</dbReference>
<dbReference type="eggNOG" id="COG0266">
    <property type="taxonomic scope" value="Bacteria"/>
</dbReference>
<feature type="active site" description="Schiff-base intermediate with DNA" evidence="15">
    <location>
        <position position="2"/>
    </location>
</feature>
<keyword evidence="8 15" id="KW-0862">Zinc</keyword>
<evidence type="ECO:0000256" key="5">
    <source>
        <dbReference type="ARBA" id="ARBA00022763"/>
    </source>
</evidence>
<dbReference type="PROSITE" id="PS51066">
    <property type="entry name" value="ZF_FPG_2"/>
    <property type="match status" value="1"/>
</dbReference>
<evidence type="ECO:0000256" key="8">
    <source>
        <dbReference type="ARBA" id="ARBA00022833"/>
    </source>
</evidence>
<dbReference type="InterPro" id="IPR012319">
    <property type="entry name" value="FPG_cat"/>
</dbReference>
<comment type="cofactor">
    <cofactor evidence="15">
        <name>Zn(2+)</name>
        <dbReference type="ChEBI" id="CHEBI:29105"/>
    </cofactor>
    <text evidence="15">Binds 1 zinc ion per subunit.</text>
</comment>
<dbReference type="GO" id="GO:0003684">
    <property type="term" value="F:damaged DNA binding"/>
    <property type="evidence" value="ECO:0007669"/>
    <property type="project" value="InterPro"/>
</dbReference>
<dbReference type="FunFam" id="3.20.190.10:FF:000001">
    <property type="entry name" value="Formamidopyrimidine-DNA glycosylase"/>
    <property type="match status" value="1"/>
</dbReference>
<feature type="binding site" evidence="15">
    <location>
        <position position="152"/>
    </location>
    <ligand>
        <name>DNA</name>
        <dbReference type="ChEBI" id="CHEBI:16991"/>
    </ligand>
</feature>
<keyword evidence="13 15" id="KW-0326">Glycosidase</keyword>
<dbReference type="SMART" id="SM01232">
    <property type="entry name" value="H2TH"/>
    <property type="match status" value="1"/>
</dbReference>
<feature type="active site" description="Proton donor" evidence="15">
    <location>
        <position position="3"/>
    </location>
</feature>
<dbReference type="CDD" id="cd08966">
    <property type="entry name" value="EcFpg-like_N"/>
    <property type="match status" value="1"/>
</dbReference>
<feature type="binding site" evidence="15">
    <location>
        <position position="91"/>
    </location>
    <ligand>
        <name>DNA</name>
        <dbReference type="ChEBI" id="CHEBI:16991"/>
    </ligand>
</feature>
<dbReference type="OrthoDB" id="9800855at2"/>
<keyword evidence="5 15" id="KW-0227">DNA damage</keyword>
<keyword evidence="10 15" id="KW-0234">DNA repair</keyword>
<comment type="catalytic activity">
    <reaction evidence="14 15">
        <text>2'-deoxyribonucleotide-(2'-deoxyribose 5'-phosphate)-2'-deoxyribonucleotide-DNA = a 3'-end 2'-deoxyribonucleotide-(2,3-dehydro-2,3-deoxyribose 5'-phosphate)-DNA + a 5'-end 5'-phospho-2'-deoxyribonucleoside-DNA + H(+)</text>
        <dbReference type="Rhea" id="RHEA:66592"/>
        <dbReference type="Rhea" id="RHEA-COMP:13180"/>
        <dbReference type="Rhea" id="RHEA-COMP:16897"/>
        <dbReference type="Rhea" id="RHEA-COMP:17067"/>
        <dbReference type="ChEBI" id="CHEBI:15378"/>
        <dbReference type="ChEBI" id="CHEBI:136412"/>
        <dbReference type="ChEBI" id="CHEBI:157695"/>
        <dbReference type="ChEBI" id="CHEBI:167181"/>
        <dbReference type="EC" id="4.2.99.18"/>
    </reaction>
</comment>
<dbReference type="AlphaFoldDB" id="L0H3N3"/>
<evidence type="ECO:0000256" key="13">
    <source>
        <dbReference type="ARBA" id="ARBA00023295"/>
    </source>
</evidence>
<proteinExistence type="inferred from homology"/>
<dbReference type="GO" id="GO:0034039">
    <property type="term" value="F:8-oxo-7,8-dihydroguanine DNA N-glycosylase activity"/>
    <property type="evidence" value="ECO:0007669"/>
    <property type="project" value="TreeGrafter"/>
</dbReference>
<dbReference type="PATRIC" id="fig|765912.4.peg.3552"/>
<evidence type="ECO:0000256" key="4">
    <source>
        <dbReference type="ARBA" id="ARBA00022723"/>
    </source>
</evidence>
<keyword evidence="19" id="KW-1185">Reference proteome</keyword>
<dbReference type="NCBIfam" id="TIGR00577">
    <property type="entry name" value="fpg"/>
    <property type="match status" value="1"/>
</dbReference>
<dbReference type="InterPro" id="IPR015886">
    <property type="entry name" value="H2TH_FPG"/>
</dbReference>
<keyword evidence="9 15" id="KW-0238">DNA-binding</keyword>
<dbReference type="PANTHER" id="PTHR22993:SF9">
    <property type="entry name" value="FORMAMIDOPYRIMIDINE-DNA GLYCOSYLASE"/>
    <property type="match status" value="1"/>
</dbReference>
<keyword evidence="12 15" id="KW-0511">Multifunctional enzyme</keyword>
<dbReference type="InterPro" id="IPR000214">
    <property type="entry name" value="Znf_DNA_glyclase/AP_lyase"/>
</dbReference>
<dbReference type="SUPFAM" id="SSF46946">
    <property type="entry name" value="S13-like H2TH domain"/>
    <property type="match status" value="1"/>
</dbReference>
<comment type="subunit">
    <text evidence="3 15">Monomer.</text>
</comment>
<evidence type="ECO:0000256" key="10">
    <source>
        <dbReference type="ARBA" id="ARBA00023204"/>
    </source>
</evidence>
<dbReference type="Gene3D" id="1.10.8.50">
    <property type="match status" value="1"/>
</dbReference>
<comment type="function">
    <text evidence="15">Involved in base excision repair of DNA damaged by oxidation or by mutagenic agents. Acts as DNA glycosylase that recognizes and removes damaged bases. Has a preference for oxidized purines, such as 7,8-dihydro-8-oxoguanine (8-oxoG). Has AP (apurinic/apyrimidinic) lyase activity and introduces nicks in the DNA strand. Cleaves the DNA backbone by beta-delta elimination to generate a single-strand break at the site of the removed base with both 3'- and 5'-phosphates.</text>
</comment>
<evidence type="ECO:0000256" key="7">
    <source>
        <dbReference type="ARBA" id="ARBA00022801"/>
    </source>
</evidence>
<evidence type="ECO:0000259" key="16">
    <source>
        <dbReference type="PROSITE" id="PS51066"/>
    </source>
</evidence>
<keyword evidence="6 15" id="KW-0863">Zinc-finger</keyword>
<evidence type="ECO:0000256" key="3">
    <source>
        <dbReference type="ARBA" id="ARBA00011245"/>
    </source>
</evidence>
<evidence type="ECO:0000256" key="11">
    <source>
        <dbReference type="ARBA" id="ARBA00023239"/>
    </source>
</evidence>
<evidence type="ECO:0000256" key="12">
    <source>
        <dbReference type="ARBA" id="ARBA00023268"/>
    </source>
</evidence>
<dbReference type="SMART" id="SM00898">
    <property type="entry name" value="Fapy_DNA_glyco"/>
    <property type="match status" value="1"/>
</dbReference>
<dbReference type="NCBIfam" id="NF002211">
    <property type="entry name" value="PRK01103.1"/>
    <property type="match status" value="1"/>
</dbReference>
<keyword evidence="11 15" id="KW-0456">Lyase</keyword>
<dbReference type="Pfam" id="PF01149">
    <property type="entry name" value="Fapy_DNA_glyco"/>
    <property type="match status" value="1"/>
</dbReference>
<feature type="domain" description="Formamidopyrimidine-DNA glycosylase catalytic" evidence="17">
    <location>
        <begin position="2"/>
        <end position="113"/>
    </location>
</feature>
<evidence type="ECO:0000256" key="9">
    <source>
        <dbReference type="ARBA" id="ARBA00023125"/>
    </source>
</evidence>
<dbReference type="Proteomes" id="UP000010816">
    <property type="component" value="Chromosome"/>
</dbReference>
<dbReference type="RefSeq" id="WP_015282410.1">
    <property type="nucleotide sequence ID" value="NC_019940.1"/>
</dbReference>
<evidence type="ECO:0000256" key="2">
    <source>
        <dbReference type="ARBA" id="ARBA00009409"/>
    </source>
</evidence>
<comment type="catalytic activity">
    <reaction evidence="1 15">
        <text>Hydrolysis of DNA containing ring-opened 7-methylguanine residues, releasing 2,6-diamino-4-hydroxy-5-(N-methyl)formamidopyrimidine.</text>
        <dbReference type="EC" id="3.2.2.23"/>
    </reaction>
</comment>
<sequence>MPELPEVETTLRGLRPYLSGARVERLLVRERRLRYPIPVATETAVAGQRILHLRRRAKYLIFELEQGALLVHLGMSGSLRMVPAGAPPGLHDHLDLCLAGGLALRLRDPRRFGALLWTAAPPEVHPLLRHLGPEPLDPGFDGAYLHRLAQGRRLAVKPFVMDARHVVGVGNIYANESLHLAGIHPKRASGRIGLGRYQRLAEAIRAVLTEAIAQGGTSLRDFVQEDGRPGYFRVSLRVYGRGGEPCPGCGTVLRDERIGQRTSVYCPRCQR</sequence>
<feature type="domain" description="FPG-type" evidence="16">
    <location>
        <begin position="237"/>
        <end position="271"/>
    </location>
</feature>
<dbReference type="InterPro" id="IPR035937">
    <property type="entry name" value="FPG_N"/>
</dbReference>
<dbReference type="SUPFAM" id="SSF57716">
    <property type="entry name" value="Glucocorticoid receptor-like (DNA-binding domain)"/>
    <property type="match status" value="1"/>
</dbReference>
<evidence type="ECO:0000313" key="18">
    <source>
        <dbReference type="EMBL" id="AGA92285.1"/>
    </source>
</evidence>
<dbReference type="STRING" id="765912.Thimo_3629"/>
<dbReference type="FunFam" id="1.10.8.50:FF:000003">
    <property type="entry name" value="Formamidopyrimidine-DNA glycosylase"/>
    <property type="match status" value="1"/>
</dbReference>
<dbReference type="EC" id="3.2.2.23" evidence="15"/>
<dbReference type="GO" id="GO:0140078">
    <property type="term" value="F:class I DNA-(apurinic or apyrimidinic site) endonuclease activity"/>
    <property type="evidence" value="ECO:0007669"/>
    <property type="project" value="UniProtKB-EC"/>
</dbReference>
<dbReference type="GO" id="GO:0006284">
    <property type="term" value="P:base-excision repair"/>
    <property type="evidence" value="ECO:0007669"/>
    <property type="project" value="InterPro"/>
</dbReference>
<dbReference type="Pfam" id="PF06827">
    <property type="entry name" value="zf-FPG_IleRS"/>
    <property type="match status" value="1"/>
</dbReference>
<dbReference type="KEGG" id="tmb:Thimo_3629"/>
<feature type="active site" description="Proton donor; for delta-elimination activity" evidence="15">
    <location>
        <position position="261"/>
    </location>
</feature>
<feature type="active site" description="Proton donor; for beta-elimination activity" evidence="15">
    <location>
        <position position="58"/>
    </location>
</feature>
<reference evidence="18 19" key="1">
    <citation type="submission" date="2011-09" db="EMBL/GenBank/DDBJ databases">
        <title>Complete sequence of chromosome of Thioflavicoccus mobilis 8321.</title>
        <authorList>
            <consortium name="US DOE Joint Genome Institute"/>
            <person name="Lucas S."/>
            <person name="Han J."/>
            <person name="Lapidus A."/>
            <person name="Cheng J.-F."/>
            <person name="Goodwin L."/>
            <person name="Pitluck S."/>
            <person name="Peters L."/>
            <person name="Ovchinnikova G."/>
            <person name="Lu M."/>
            <person name="Detter J.C."/>
            <person name="Han C."/>
            <person name="Tapia R."/>
            <person name="Land M."/>
            <person name="Hauser L."/>
            <person name="Kyrpides N."/>
            <person name="Ivanova N."/>
            <person name="Pagani I."/>
            <person name="Vogl K."/>
            <person name="Liu Z."/>
            <person name="Imhoff J."/>
            <person name="Thiel V."/>
            <person name="Frigaard N.-U."/>
            <person name="Bryant D."/>
            <person name="Woyke T."/>
        </authorList>
    </citation>
    <scope>NUCLEOTIDE SEQUENCE [LARGE SCALE GENOMIC DNA]</scope>
    <source>
        <strain evidence="18 19">8321</strain>
    </source>
</reference>
<dbReference type="EMBL" id="CP003051">
    <property type="protein sequence ID" value="AGA92285.1"/>
    <property type="molecule type" value="Genomic_DNA"/>
</dbReference>
<evidence type="ECO:0000256" key="15">
    <source>
        <dbReference type="HAMAP-Rule" id="MF_00103"/>
    </source>
</evidence>
<comment type="similarity">
    <text evidence="2 15">Belongs to the FPG family.</text>
</comment>
<dbReference type="InterPro" id="IPR020629">
    <property type="entry name" value="FPG_Glyclase"/>
</dbReference>
<evidence type="ECO:0000256" key="6">
    <source>
        <dbReference type="ARBA" id="ARBA00022771"/>
    </source>
</evidence>
<dbReference type="HOGENOM" id="CLU_038423_1_1_6"/>
<evidence type="ECO:0000313" key="19">
    <source>
        <dbReference type="Proteomes" id="UP000010816"/>
    </source>
</evidence>
<accession>L0H3N3</accession>
<name>L0H3N3_9GAMM</name>
<dbReference type="Gene3D" id="3.20.190.10">
    <property type="entry name" value="MutM-like, N-terminal"/>
    <property type="match status" value="1"/>
</dbReference>
<evidence type="ECO:0000259" key="17">
    <source>
        <dbReference type="PROSITE" id="PS51068"/>
    </source>
</evidence>
<dbReference type="InterPro" id="IPR010663">
    <property type="entry name" value="Znf_FPG/IleRS"/>
</dbReference>
<dbReference type="InterPro" id="IPR015887">
    <property type="entry name" value="DNA_glyclase_Znf_dom_DNA_BS"/>
</dbReference>